<dbReference type="GeneID" id="8508333"/>
<evidence type="ECO:0000313" key="4">
    <source>
        <dbReference type="EMBL" id="OAT14437.1"/>
    </source>
</evidence>
<feature type="domain" description="Transcription factor Iwr1" evidence="3">
    <location>
        <begin position="443"/>
        <end position="529"/>
    </location>
</feature>
<dbReference type="EMBL" id="GG657494">
    <property type="protein sequence ID" value="OAT14437.1"/>
    <property type="molecule type" value="Genomic_DNA"/>
</dbReference>
<keyword evidence="5" id="KW-1185">Reference proteome</keyword>
<feature type="region of interest" description="Disordered" evidence="2">
    <location>
        <begin position="279"/>
        <end position="306"/>
    </location>
</feature>
<feature type="region of interest" description="Disordered" evidence="2">
    <location>
        <begin position="106"/>
        <end position="148"/>
    </location>
</feature>
<dbReference type="InterPro" id="IPR013883">
    <property type="entry name" value="TF_Iwr1_dom"/>
</dbReference>
<proteinExistence type="inferred from homology"/>
<feature type="region of interest" description="Disordered" evidence="2">
    <location>
        <begin position="52"/>
        <end position="77"/>
    </location>
</feature>
<dbReference type="Pfam" id="PF08574">
    <property type="entry name" value="Iwr1"/>
    <property type="match status" value="1"/>
</dbReference>
<organism evidence="4 5">
    <name type="scientific">Blastomyces gilchristii (strain SLH14081)</name>
    <name type="common">Blastomyces dermatitidis</name>
    <dbReference type="NCBI Taxonomy" id="559298"/>
    <lineage>
        <taxon>Eukaryota</taxon>
        <taxon>Fungi</taxon>
        <taxon>Dikarya</taxon>
        <taxon>Ascomycota</taxon>
        <taxon>Pezizomycotina</taxon>
        <taxon>Eurotiomycetes</taxon>
        <taxon>Eurotiomycetidae</taxon>
        <taxon>Onygenales</taxon>
        <taxon>Ajellomycetaceae</taxon>
        <taxon>Blastomyces</taxon>
    </lineage>
</organism>
<evidence type="ECO:0000313" key="5">
    <source>
        <dbReference type="Proteomes" id="UP000002038"/>
    </source>
</evidence>
<reference evidence="5" key="1">
    <citation type="journal article" date="2015" name="PLoS Genet.">
        <title>The dynamic genome and transcriptome of the human fungal pathogen Blastomyces and close relative Emmonsia.</title>
        <authorList>
            <person name="Munoz J.F."/>
            <person name="Gauthier G.M."/>
            <person name="Desjardins C.A."/>
            <person name="Gallo J.E."/>
            <person name="Holder J."/>
            <person name="Sullivan T.D."/>
            <person name="Marty A.J."/>
            <person name="Carmen J.C."/>
            <person name="Chen Z."/>
            <person name="Ding L."/>
            <person name="Gujja S."/>
            <person name="Magrini V."/>
            <person name="Misas E."/>
            <person name="Mitreva M."/>
            <person name="Priest M."/>
            <person name="Saif S."/>
            <person name="Whiston E.A."/>
            <person name="Young S."/>
            <person name="Zeng Q."/>
            <person name="Goldman W.E."/>
            <person name="Mardis E.R."/>
            <person name="Taylor J.W."/>
            <person name="McEwen J.G."/>
            <person name="Clay O.K."/>
            <person name="Klein B.S."/>
            <person name="Cuomo C.A."/>
        </authorList>
    </citation>
    <scope>NUCLEOTIDE SEQUENCE [LARGE SCALE GENOMIC DNA]</scope>
    <source>
        <strain evidence="5">SLH14081</strain>
    </source>
</reference>
<dbReference type="GO" id="GO:0005737">
    <property type="term" value="C:cytoplasm"/>
    <property type="evidence" value="ECO:0007669"/>
    <property type="project" value="TreeGrafter"/>
</dbReference>
<feature type="region of interest" description="Disordered" evidence="2">
    <location>
        <begin position="325"/>
        <end position="352"/>
    </location>
</feature>
<dbReference type="AlphaFoldDB" id="A0A179V4V1"/>
<feature type="compositionally biased region" description="Acidic residues" evidence="2">
    <location>
        <begin position="552"/>
        <end position="562"/>
    </location>
</feature>
<dbReference type="STRING" id="559298.A0A179V4V1"/>
<dbReference type="RefSeq" id="XP_002620165.1">
    <property type="nucleotide sequence ID" value="XM_002620119.2"/>
</dbReference>
<comment type="similarity">
    <text evidence="1">Belongs to the IWR1/SLC7A6OS family.</text>
</comment>
<feature type="compositionally biased region" description="Polar residues" evidence="2">
    <location>
        <begin position="61"/>
        <end position="77"/>
    </location>
</feature>
<protein>
    <recommendedName>
        <fullName evidence="3">Transcription factor Iwr1 domain-containing protein</fullName>
    </recommendedName>
</protein>
<dbReference type="Proteomes" id="UP000002038">
    <property type="component" value="Unassembled WGS sequence"/>
</dbReference>
<evidence type="ECO:0000259" key="3">
    <source>
        <dbReference type="Pfam" id="PF08574"/>
    </source>
</evidence>
<accession>A0A179V4V1</accession>
<evidence type="ECO:0000256" key="2">
    <source>
        <dbReference type="SAM" id="MobiDB-lite"/>
    </source>
</evidence>
<dbReference type="KEGG" id="bgh:BDBG_09467"/>
<sequence>MSLPPEHIRIKRRREEEPVETLYIQSQIHQPKRRYTDFCFQRVVRTPDGGVRAKAGVDASPTLSPGESITGPRSVSTSNIRLGVPLVRATVPRSEFQNKPIMSKKEGLLGKGLTPPSASSSSALRTSHAAKCSVTPVKNRSGSSSVISSPSSALRRFHIIVPSGDFTSPSRKLLHKVSGGIQKNRGNRVMSRAVVIEKRPHQVDDVRASIVLDDLAAKIGEVKVSGDAPGASPTAPKGITKSAVTAEISTTPATPRKRHVVNDAEKRWRAESKASRYFDRAQQAREKEQRMKSAQSMHEDPSLWDHDSDQLATELAEFAHEITADSEMSGFSPKAPPRTPPRRPGRFVGISPNKHVLTHRPRLPKVSDDSLGTSRTGFDGAGDSGDVKHLIDAALSTDASMVELPRQHDEVDVRDSNFIPPKKQIATFETASDLDSEDDNDESYVYDEFIRRPVAEVAADPNTAHLLNGEWASEHGIAPKDIGVVVITEEDIHFWEAFAESDEEGKGWDSEDEDSNAEDNPANEYPDDDLDFDDEFDDTNAAYRNYRHNASDDEEFDPDYENYEYGCGVSHGGDSDDDY</sequence>
<feature type="region of interest" description="Disordered" evidence="2">
    <location>
        <begin position="499"/>
        <end position="579"/>
    </location>
</feature>
<evidence type="ECO:0000256" key="1">
    <source>
        <dbReference type="ARBA" id="ARBA00010218"/>
    </source>
</evidence>
<dbReference type="GO" id="GO:0006606">
    <property type="term" value="P:protein import into nucleus"/>
    <property type="evidence" value="ECO:0007669"/>
    <property type="project" value="InterPro"/>
</dbReference>
<dbReference type="VEuPathDB" id="FungiDB:BDBG_09467"/>
<feature type="compositionally biased region" description="Acidic residues" evidence="2">
    <location>
        <begin position="525"/>
        <end position="538"/>
    </location>
</feature>
<dbReference type="InterPro" id="IPR040150">
    <property type="entry name" value="Iwr1"/>
</dbReference>
<dbReference type="OrthoDB" id="6255506at2759"/>
<dbReference type="PANTHER" id="PTHR28063:SF1">
    <property type="entry name" value="RNA POLYMERASE II NUCLEAR LOCALIZATION PROTEIN IWR1"/>
    <property type="match status" value="1"/>
</dbReference>
<dbReference type="PANTHER" id="PTHR28063">
    <property type="entry name" value="RNA POLYMERASE II NUCLEAR LOCALIZATION PROTEIN IWR1"/>
    <property type="match status" value="1"/>
</dbReference>
<gene>
    <name evidence="4" type="ORF">BDBG_09467</name>
</gene>
<name>A0A179V4V1_BLAGS</name>
<feature type="compositionally biased region" description="Low complexity" evidence="2">
    <location>
        <begin position="117"/>
        <end position="130"/>
    </location>
</feature>